<dbReference type="FunFam" id="3.30.70.270:FF:000001">
    <property type="entry name" value="Diguanylate cyclase domain protein"/>
    <property type="match status" value="1"/>
</dbReference>
<dbReference type="InterPro" id="IPR000160">
    <property type="entry name" value="GGDEF_dom"/>
</dbReference>
<feature type="transmembrane region" description="Helical" evidence="4">
    <location>
        <begin position="49"/>
        <end position="69"/>
    </location>
</feature>
<dbReference type="SMART" id="SM00091">
    <property type="entry name" value="PAS"/>
    <property type="match status" value="1"/>
</dbReference>
<dbReference type="CDD" id="cd01949">
    <property type="entry name" value="GGDEF"/>
    <property type="match status" value="1"/>
</dbReference>
<dbReference type="SMART" id="SM00267">
    <property type="entry name" value="GGDEF"/>
    <property type="match status" value="1"/>
</dbReference>
<comment type="catalytic activity">
    <reaction evidence="3">
        <text>2 GTP = 3',3'-c-di-GMP + 2 diphosphate</text>
        <dbReference type="Rhea" id="RHEA:24898"/>
        <dbReference type="ChEBI" id="CHEBI:33019"/>
        <dbReference type="ChEBI" id="CHEBI:37565"/>
        <dbReference type="ChEBI" id="CHEBI:58805"/>
        <dbReference type="EC" id="2.7.7.65"/>
    </reaction>
</comment>
<protein>
    <recommendedName>
        <fullName evidence="2">diguanylate cyclase</fullName>
        <ecNumber evidence="2">2.7.7.65</ecNumber>
    </recommendedName>
</protein>
<proteinExistence type="predicted"/>
<evidence type="ECO:0000313" key="9">
    <source>
        <dbReference type="Proteomes" id="UP000054725"/>
    </source>
</evidence>
<dbReference type="PATRIC" id="fig|45070.6.peg.280"/>
<dbReference type="PROSITE" id="PS50113">
    <property type="entry name" value="PAC"/>
    <property type="match status" value="1"/>
</dbReference>
<comment type="cofactor">
    <cofactor evidence="1">
        <name>Mg(2+)</name>
        <dbReference type="ChEBI" id="CHEBI:18420"/>
    </cofactor>
</comment>
<dbReference type="InterPro" id="IPR029787">
    <property type="entry name" value="Nucleotide_cyclase"/>
</dbReference>
<feature type="transmembrane region" description="Helical" evidence="4">
    <location>
        <begin position="117"/>
        <end position="135"/>
    </location>
</feature>
<feature type="transmembrane region" description="Helical" evidence="4">
    <location>
        <begin position="142"/>
        <end position="162"/>
    </location>
</feature>
<dbReference type="InterPro" id="IPR013767">
    <property type="entry name" value="PAS_fold"/>
</dbReference>
<dbReference type="InterPro" id="IPR050469">
    <property type="entry name" value="Diguanylate_Cyclase"/>
</dbReference>
<reference evidence="8 9" key="1">
    <citation type="submission" date="2015-11" db="EMBL/GenBank/DDBJ databases">
        <title>Genomic analysis of 38 Legionella species identifies large and diverse effector repertoires.</title>
        <authorList>
            <person name="Burstein D."/>
            <person name="Amaro F."/>
            <person name="Zusman T."/>
            <person name="Lifshitz Z."/>
            <person name="Cohen O."/>
            <person name="Gilbert J.A."/>
            <person name="Pupko T."/>
            <person name="Shuman H.A."/>
            <person name="Segal G."/>
        </authorList>
    </citation>
    <scope>NUCLEOTIDE SEQUENCE [LARGE SCALE GENOMIC DNA]</scope>
    <source>
        <strain evidence="8 9">ATCC 49506</strain>
    </source>
</reference>
<name>A0A0W0X3Q5_9GAMM</name>
<dbReference type="GO" id="GO:0005886">
    <property type="term" value="C:plasma membrane"/>
    <property type="evidence" value="ECO:0007669"/>
    <property type="project" value="TreeGrafter"/>
</dbReference>
<dbReference type="Pfam" id="PF00989">
    <property type="entry name" value="PAS"/>
    <property type="match status" value="1"/>
</dbReference>
<dbReference type="PANTHER" id="PTHR45138">
    <property type="entry name" value="REGULATORY COMPONENTS OF SENSORY TRANSDUCTION SYSTEM"/>
    <property type="match status" value="1"/>
</dbReference>
<dbReference type="EC" id="2.7.7.65" evidence="2"/>
<dbReference type="GO" id="GO:0006355">
    <property type="term" value="P:regulation of DNA-templated transcription"/>
    <property type="evidence" value="ECO:0007669"/>
    <property type="project" value="InterPro"/>
</dbReference>
<feature type="domain" description="PAS" evidence="5">
    <location>
        <begin position="212"/>
        <end position="282"/>
    </location>
</feature>
<dbReference type="SUPFAM" id="SSF55785">
    <property type="entry name" value="PYP-like sensor domain (PAS domain)"/>
    <property type="match status" value="1"/>
</dbReference>
<comment type="caution">
    <text evidence="8">The sequence shown here is derived from an EMBL/GenBank/DDBJ whole genome shotgun (WGS) entry which is preliminary data.</text>
</comment>
<evidence type="ECO:0000256" key="2">
    <source>
        <dbReference type="ARBA" id="ARBA00012528"/>
    </source>
</evidence>
<dbReference type="CDD" id="cd00130">
    <property type="entry name" value="PAS"/>
    <property type="match status" value="1"/>
</dbReference>
<dbReference type="AlphaFoldDB" id="A0A0W0X3Q5"/>
<dbReference type="SUPFAM" id="SSF55781">
    <property type="entry name" value="GAF domain-like"/>
    <property type="match status" value="1"/>
</dbReference>
<feature type="transmembrane region" description="Helical" evidence="4">
    <location>
        <begin position="168"/>
        <end position="185"/>
    </location>
</feature>
<dbReference type="PROSITE" id="PS50112">
    <property type="entry name" value="PAS"/>
    <property type="match status" value="1"/>
</dbReference>
<dbReference type="Gene3D" id="3.30.450.40">
    <property type="match status" value="1"/>
</dbReference>
<dbReference type="SUPFAM" id="SSF55073">
    <property type="entry name" value="Nucleotide cyclase"/>
    <property type="match status" value="1"/>
</dbReference>
<evidence type="ECO:0000259" key="7">
    <source>
        <dbReference type="PROSITE" id="PS50887"/>
    </source>
</evidence>
<dbReference type="Gene3D" id="3.30.450.20">
    <property type="entry name" value="PAS domain"/>
    <property type="match status" value="1"/>
</dbReference>
<feature type="transmembrane region" description="Helical" evidence="4">
    <location>
        <begin position="90"/>
        <end position="111"/>
    </location>
</feature>
<dbReference type="InterPro" id="IPR000700">
    <property type="entry name" value="PAS-assoc_C"/>
</dbReference>
<sequence length="677" mass="77512">MNLLGVDKEQIEKRLIKESYKNFSLSILGDFIAVVLYFLLLWSHITNKLILITWLVLMLVFNHLLRGLFLLKHALQSKQEAKLPLSFWKWYFIINNLQSGILWALGGLLFLYIPDPMIRLIIFIFLTGIIGAPSAKLMTFYLAYLGFLLPGWLVMLAIAFSLSSPVSIILFAAIILYTTMLLLYIHDAHQQLVKSIYLELYSSNLLVDLKRSEEYFRNTVENAPIGMAIISPEGKFQHANRTMQEILGYTDEELKQKTILEATHKNDIAITRDAMHKLIKNELHISHMEKRFIQKDGNIIWAMVSASLIRDEQGNPINFIIQMKDVSDRIENEEKMRKLNEKTMSTLNELKLLEHDENLLNKLNRSLQICVKAEEAYPRILLIAEDMFPELSGGLSVYNKDTNQMDTVIQWGSEQIIPKHFFPMDCFAIREANINLVDDPKKSIPCSHYLTPPEGGYIGVPLMMQSELVGVIHFLAKKDKKLTQHEQDMATSFGNIIKLALANINLRASLSELSLHDALTNLYNRRYLNDILTRELIRIARDKRKLCVAMMDLDDFKKFNDTYSHLAGDQVLKTVGELLMKNFRGSDISFRFGGEEFVVVLLNTDLNNAFKKMEKFSEILRNTPIIYKDKRIPSITISIGLAEAPLHGAVLDDIIKAADHALYVAKQSGKDQVKAFN</sequence>
<gene>
    <name evidence="8" type="ORF">Lnau_0270</name>
</gene>
<dbReference type="SMART" id="SM00086">
    <property type="entry name" value="PAC"/>
    <property type="match status" value="1"/>
</dbReference>
<dbReference type="NCBIfam" id="TIGR00254">
    <property type="entry name" value="GGDEF"/>
    <property type="match status" value="1"/>
</dbReference>
<keyword evidence="4" id="KW-0472">Membrane</keyword>
<dbReference type="InterPro" id="IPR001610">
    <property type="entry name" value="PAC"/>
</dbReference>
<evidence type="ECO:0000256" key="3">
    <source>
        <dbReference type="ARBA" id="ARBA00034247"/>
    </source>
</evidence>
<dbReference type="InterPro" id="IPR043128">
    <property type="entry name" value="Rev_trsase/Diguanyl_cyclase"/>
</dbReference>
<feature type="domain" description="PAC" evidence="6">
    <location>
        <begin position="286"/>
        <end position="338"/>
    </location>
</feature>
<evidence type="ECO:0000259" key="5">
    <source>
        <dbReference type="PROSITE" id="PS50112"/>
    </source>
</evidence>
<dbReference type="InterPro" id="IPR029016">
    <property type="entry name" value="GAF-like_dom_sf"/>
</dbReference>
<dbReference type="GO" id="GO:0043709">
    <property type="term" value="P:cell adhesion involved in single-species biofilm formation"/>
    <property type="evidence" value="ECO:0007669"/>
    <property type="project" value="TreeGrafter"/>
</dbReference>
<dbReference type="Pfam" id="PF00990">
    <property type="entry name" value="GGDEF"/>
    <property type="match status" value="1"/>
</dbReference>
<dbReference type="GO" id="GO:1902201">
    <property type="term" value="P:negative regulation of bacterial-type flagellum-dependent cell motility"/>
    <property type="evidence" value="ECO:0007669"/>
    <property type="project" value="TreeGrafter"/>
</dbReference>
<organism evidence="8 9">
    <name type="scientific">Legionella nautarum</name>
    <dbReference type="NCBI Taxonomy" id="45070"/>
    <lineage>
        <taxon>Bacteria</taxon>
        <taxon>Pseudomonadati</taxon>
        <taxon>Pseudomonadota</taxon>
        <taxon>Gammaproteobacteria</taxon>
        <taxon>Legionellales</taxon>
        <taxon>Legionellaceae</taxon>
        <taxon>Legionella</taxon>
    </lineage>
</organism>
<dbReference type="Proteomes" id="UP000054725">
    <property type="component" value="Unassembled WGS sequence"/>
</dbReference>
<dbReference type="OrthoDB" id="9812260at2"/>
<evidence type="ECO:0000313" key="8">
    <source>
        <dbReference type="EMBL" id="KTD39201.1"/>
    </source>
</evidence>
<keyword evidence="4" id="KW-0812">Transmembrane</keyword>
<dbReference type="Gene3D" id="3.30.70.270">
    <property type="match status" value="1"/>
</dbReference>
<dbReference type="InterPro" id="IPR035965">
    <property type="entry name" value="PAS-like_dom_sf"/>
</dbReference>
<feature type="domain" description="GGDEF" evidence="7">
    <location>
        <begin position="544"/>
        <end position="677"/>
    </location>
</feature>
<accession>A0A0W0X3Q5</accession>
<dbReference type="STRING" id="45070.Lnau_0270"/>
<feature type="transmembrane region" description="Helical" evidence="4">
    <location>
        <begin position="23"/>
        <end position="43"/>
    </location>
</feature>
<dbReference type="GO" id="GO:0052621">
    <property type="term" value="F:diguanylate cyclase activity"/>
    <property type="evidence" value="ECO:0007669"/>
    <property type="project" value="UniProtKB-EC"/>
</dbReference>
<dbReference type="InterPro" id="IPR000014">
    <property type="entry name" value="PAS"/>
</dbReference>
<evidence type="ECO:0000256" key="4">
    <source>
        <dbReference type="SAM" id="Phobius"/>
    </source>
</evidence>
<dbReference type="PROSITE" id="PS50887">
    <property type="entry name" value="GGDEF"/>
    <property type="match status" value="1"/>
</dbReference>
<evidence type="ECO:0000256" key="1">
    <source>
        <dbReference type="ARBA" id="ARBA00001946"/>
    </source>
</evidence>
<dbReference type="PANTHER" id="PTHR45138:SF9">
    <property type="entry name" value="DIGUANYLATE CYCLASE DGCM-RELATED"/>
    <property type="match status" value="1"/>
</dbReference>
<keyword evidence="4" id="KW-1133">Transmembrane helix</keyword>
<keyword evidence="9" id="KW-1185">Reference proteome</keyword>
<dbReference type="NCBIfam" id="TIGR00229">
    <property type="entry name" value="sensory_box"/>
    <property type="match status" value="1"/>
</dbReference>
<dbReference type="EMBL" id="LNYO01000002">
    <property type="protein sequence ID" value="KTD39201.1"/>
    <property type="molecule type" value="Genomic_DNA"/>
</dbReference>
<evidence type="ECO:0000259" key="6">
    <source>
        <dbReference type="PROSITE" id="PS50113"/>
    </source>
</evidence>